<dbReference type="Pfam" id="PF01019">
    <property type="entry name" value="G_glu_transpept"/>
    <property type="match status" value="1"/>
</dbReference>
<dbReference type="SUPFAM" id="SSF56235">
    <property type="entry name" value="N-terminal nucleophile aminohydrolases (Ntn hydrolases)"/>
    <property type="match status" value="1"/>
</dbReference>
<reference evidence="1 2" key="1">
    <citation type="submission" date="2020-02" db="EMBL/GenBank/DDBJ databases">
        <authorList>
            <person name="Zheng R.K."/>
            <person name="Sun C.M."/>
        </authorList>
    </citation>
    <scope>NUCLEOTIDE SEQUENCE [LARGE SCALE GENOMIC DNA]</scope>
    <source>
        <strain evidence="2">zrk13</strain>
    </source>
</reference>
<dbReference type="AlphaFoldDB" id="A0A7L7KTM4"/>
<dbReference type="PRINTS" id="PR01210">
    <property type="entry name" value="GGTRANSPTASE"/>
</dbReference>
<dbReference type="InterPro" id="IPR052896">
    <property type="entry name" value="GGT-like_enzyme"/>
</dbReference>
<dbReference type="RefSeq" id="WP_258877465.1">
    <property type="nucleotide sequence ID" value="NZ_CP048914.1"/>
</dbReference>
<organism evidence="1 2">
    <name type="scientific">Candidatus Xianfuyuplasma coldseepsis</name>
    <dbReference type="NCBI Taxonomy" id="2782163"/>
    <lineage>
        <taxon>Bacteria</taxon>
        <taxon>Bacillati</taxon>
        <taxon>Mycoplasmatota</taxon>
        <taxon>Mollicutes</taxon>
        <taxon>Candidatus Izemoplasmatales</taxon>
        <taxon>Candidatus Izemoplasmataceae</taxon>
        <taxon>Candidatus Xianfuyuplasma</taxon>
    </lineage>
</organism>
<dbReference type="EMBL" id="CP048914">
    <property type="protein sequence ID" value="QMS85662.1"/>
    <property type="molecule type" value="Genomic_DNA"/>
</dbReference>
<proteinExistence type="predicted"/>
<name>A0A7L7KTM4_9MOLU</name>
<evidence type="ECO:0000313" key="2">
    <source>
        <dbReference type="Proteomes" id="UP000514720"/>
    </source>
</evidence>
<dbReference type="Proteomes" id="UP000514720">
    <property type="component" value="Chromosome"/>
</dbReference>
<evidence type="ECO:0000313" key="1">
    <source>
        <dbReference type="EMBL" id="QMS85662.1"/>
    </source>
</evidence>
<dbReference type="PANTHER" id="PTHR43881:SF1">
    <property type="entry name" value="GAMMA-GLUTAMYLTRANSPEPTIDASE (AFU_ORTHOLOGUE AFUA_4G13580)"/>
    <property type="match status" value="1"/>
</dbReference>
<dbReference type="Gene3D" id="3.60.20.40">
    <property type="match status" value="1"/>
</dbReference>
<keyword evidence="2" id="KW-1185">Reference proteome</keyword>
<gene>
    <name evidence="1" type="ORF">G4Z02_07865</name>
</gene>
<protein>
    <submittedName>
        <fullName evidence="1">Gamma-glutamyltransferase family protein</fullName>
    </submittedName>
</protein>
<dbReference type="KEGG" id="xcl:G4Z02_07865"/>
<dbReference type="InterPro" id="IPR043137">
    <property type="entry name" value="GGT_ssub_C"/>
</dbReference>
<keyword evidence="1" id="KW-0808">Transferase</keyword>
<dbReference type="InterPro" id="IPR029055">
    <property type="entry name" value="Ntn_hydrolases_N"/>
</dbReference>
<sequence length="528" mass="58744">MNNPFFSKRQSVHAKNGVVATSEGLAAQAGMEILKQGGNAIDAAIATAAALTVVEPCSNGIGSDNFALVYFKDKLYGMNSSGWSSQNISIDAVKARGYDEMPAQGVIPITVPGTPKGWANLIDKFGNLSLYDCLKPAIRYAREGFAISETVGFYFEHAIKRYRDRNKTDEYKHFFDVFTKNGQLYKAGDIFQSNDLADTLEEIGKTNADSFYTGDLSKKIVSFMKQYNGFIDADDLAEFDSEFVDPIHVHYKGYDVCEIPPNGQGITALMALNILKDETLQYGDIITYHKQIEAIKIAFSDTLQYVTDPQFMKMNPEFLLSDDYVAWRKKDITDKALLHQPIDYASSGTVYLATADNEGNMVSFIQSNYMGFGSGIVIDGTGISMQNRGHTFKLDESHHNKLEPRKRTYHTIIPGFLMKDGKGVGPFGVMGGFMQPQGHLQVVMNLIDFNMNPQAALDAPRFRWDKGLEVALENSFEAYVAQKLQLKGHQIKLDVRSSGFGRGQIILKHGNHYLAGTETRCDGYIAYY</sequence>
<dbReference type="PANTHER" id="PTHR43881">
    <property type="entry name" value="GAMMA-GLUTAMYLTRANSPEPTIDASE (AFU_ORTHOLOGUE AFUA_4G13580)"/>
    <property type="match status" value="1"/>
</dbReference>
<accession>A0A7L7KTM4</accession>
<dbReference type="Gene3D" id="1.10.246.230">
    <property type="match status" value="1"/>
</dbReference>
<dbReference type="GO" id="GO:0016740">
    <property type="term" value="F:transferase activity"/>
    <property type="evidence" value="ECO:0007669"/>
    <property type="project" value="UniProtKB-KW"/>
</dbReference>